<gene>
    <name evidence="1" type="ORF">A245_36239</name>
</gene>
<comment type="caution">
    <text evidence="1">The sequence shown here is derived from an EMBL/GenBank/DDBJ whole genome shotgun (WGS) entry which is preliminary data.</text>
</comment>
<dbReference type="Proteomes" id="UP000018849">
    <property type="component" value="Unassembled WGS sequence"/>
</dbReference>
<reference evidence="1 2" key="1">
    <citation type="journal article" date="2013" name="PLoS Pathog.">
        <title>Genomic analysis of the Kiwifruit pathogen Pseudomonas syringae pv. actinidiae provides insight into the origins of an emergent plant disease.</title>
        <authorList>
            <person name="McCann H.C."/>
            <person name="Rikkerink E.H."/>
            <person name="Bertels F."/>
            <person name="Fiers M."/>
            <person name="Lu A."/>
            <person name="Rees-George J."/>
            <person name="Andersen M.T."/>
            <person name="Gleave A.P."/>
            <person name="Haubold B."/>
            <person name="Wohlers M.W."/>
            <person name="Guttman D.S."/>
            <person name="Wang P.W."/>
            <person name="Straub C."/>
            <person name="Vanneste J.L."/>
            <person name="Rainey P.B."/>
            <person name="Templeton M.D."/>
        </authorList>
    </citation>
    <scope>NUCLEOTIDE SEQUENCE [LARGE SCALE GENOMIC DNA]</scope>
    <source>
        <strain evidence="1 2">ICMP 19096</strain>
    </source>
</reference>
<accession>A0A656JNN7</accession>
<organism evidence="1 2">
    <name type="scientific">Pseudomonas syringae pv. actinidiae ICMP 19096</name>
    <dbReference type="NCBI Taxonomy" id="1194405"/>
    <lineage>
        <taxon>Bacteria</taxon>
        <taxon>Pseudomonadati</taxon>
        <taxon>Pseudomonadota</taxon>
        <taxon>Gammaproteobacteria</taxon>
        <taxon>Pseudomonadales</taxon>
        <taxon>Pseudomonadaceae</taxon>
        <taxon>Pseudomonas</taxon>
        <taxon>Pseudomonas syringae</taxon>
    </lineage>
</organism>
<protein>
    <submittedName>
        <fullName evidence="1">YeeE/YedE family protein</fullName>
    </submittedName>
</protein>
<feature type="non-terminal residue" evidence="1">
    <location>
        <position position="1"/>
    </location>
</feature>
<proteinExistence type="predicted"/>
<evidence type="ECO:0000313" key="2">
    <source>
        <dbReference type="Proteomes" id="UP000018849"/>
    </source>
</evidence>
<dbReference type="EMBL" id="AOKF01003100">
    <property type="protein sequence ID" value="EPN41107.1"/>
    <property type="molecule type" value="Genomic_DNA"/>
</dbReference>
<name>A0A656JNN7_PSESF</name>
<sequence length="28" mass="3007">AYAGNVIGVRLRPIFFTGERPQVALTGC</sequence>
<dbReference type="AlphaFoldDB" id="A0A656JNN7"/>
<evidence type="ECO:0000313" key="1">
    <source>
        <dbReference type="EMBL" id="EPN41107.1"/>
    </source>
</evidence>